<dbReference type="AlphaFoldDB" id="V7BHA0"/>
<evidence type="ECO:0000259" key="5">
    <source>
        <dbReference type="PROSITE" id="PS51469"/>
    </source>
</evidence>
<dbReference type="eggNOG" id="KOG2687">
    <property type="taxonomic scope" value="Eukaryota"/>
</dbReference>
<dbReference type="Pfam" id="PF07738">
    <property type="entry name" value="Sad1_UNC"/>
    <property type="match status" value="1"/>
</dbReference>
<gene>
    <name evidence="6" type="ORF">PHAVU_007G106800g</name>
</gene>
<protein>
    <recommendedName>
        <fullName evidence="5">SUN domain-containing protein</fullName>
    </recommendedName>
</protein>
<organism evidence="6 7">
    <name type="scientific">Phaseolus vulgaris</name>
    <name type="common">Kidney bean</name>
    <name type="synonym">French bean</name>
    <dbReference type="NCBI Taxonomy" id="3885"/>
    <lineage>
        <taxon>Eukaryota</taxon>
        <taxon>Viridiplantae</taxon>
        <taxon>Streptophyta</taxon>
        <taxon>Embryophyta</taxon>
        <taxon>Tracheophyta</taxon>
        <taxon>Spermatophyta</taxon>
        <taxon>Magnoliopsida</taxon>
        <taxon>eudicotyledons</taxon>
        <taxon>Gunneridae</taxon>
        <taxon>Pentapetalae</taxon>
        <taxon>rosids</taxon>
        <taxon>fabids</taxon>
        <taxon>Fabales</taxon>
        <taxon>Fabaceae</taxon>
        <taxon>Papilionoideae</taxon>
        <taxon>50 kb inversion clade</taxon>
        <taxon>NPAAA clade</taxon>
        <taxon>indigoferoid/millettioid clade</taxon>
        <taxon>Phaseoleae</taxon>
        <taxon>Phaseolus</taxon>
    </lineage>
</organism>
<dbReference type="PROSITE" id="PS51469">
    <property type="entry name" value="SUN"/>
    <property type="match status" value="1"/>
</dbReference>
<name>V7BHA0_PHAVU</name>
<dbReference type="SMR" id="V7BHA0"/>
<dbReference type="STRING" id="3885.V7BHA0"/>
<dbReference type="GO" id="GO:0043495">
    <property type="term" value="F:protein-membrane adaptor activity"/>
    <property type="evidence" value="ECO:0007669"/>
    <property type="project" value="TreeGrafter"/>
</dbReference>
<proteinExistence type="predicted"/>
<keyword evidence="3" id="KW-1133">Transmembrane helix</keyword>
<keyword evidence="7" id="KW-1185">Reference proteome</keyword>
<feature type="domain" description="SUN" evidence="5">
    <location>
        <begin position="1"/>
        <end position="92"/>
    </location>
</feature>
<dbReference type="Proteomes" id="UP000000226">
    <property type="component" value="Chromosome 7"/>
</dbReference>
<evidence type="ECO:0000256" key="1">
    <source>
        <dbReference type="ARBA" id="ARBA00004370"/>
    </source>
</evidence>
<dbReference type="OMA" id="HICIYRF"/>
<keyword evidence="4" id="KW-0472">Membrane</keyword>
<evidence type="ECO:0000256" key="3">
    <source>
        <dbReference type="ARBA" id="ARBA00022989"/>
    </source>
</evidence>
<dbReference type="PANTHER" id="PTHR12911">
    <property type="entry name" value="SAD1/UNC-84-LIKE PROTEIN-RELATED"/>
    <property type="match status" value="1"/>
</dbReference>
<dbReference type="GO" id="GO:0005635">
    <property type="term" value="C:nuclear envelope"/>
    <property type="evidence" value="ECO:0007669"/>
    <property type="project" value="TreeGrafter"/>
</dbReference>
<feature type="non-terminal residue" evidence="6">
    <location>
        <position position="93"/>
    </location>
</feature>
<dbReference type="Gramene" id="ESW15841">
    <property type="protein sequence ID" value="ESW15841"/>
    <property type="gene ID" value="PHAVU_007G106800g"/>
</dbReference>
<dbReference type="PANTHER" id="PTHR12911:SF8">
    <property type="entry name" value="KLAROID PROTEIN-RELATED"/>
    <property type="match status" value="1"/>
</dbReference>
<comment type="subcellular location">
    <subcellularLocation>
        <location evidence="1">Membrane</location>
    </subcellularLocation>
</comment>
<reference evidence="7" key="1">
    <citation type="journal article" date="2014" name="Nat. Genet.">
        <title>A reference genome for common bean and genome-wide analysis of dual domestications.</title>
        <authorList>
            <person name="Schmutz J."/>
            <person name="McClean P.E."/>
            <person name="Mamidi S."/>
            <person name="Wu G.A."/>
            <person name="Cannon S.B."/>
            <person name="Grimwood J."/>
            <person name="Jenkins J."/>
            <person name="Shu S."/>
            <person name="Song Q."/>
            <person name="Chavarro C."/>
            <person name="Torres-Torres M."/>
            <person name="Geffroy V."/>
            <person name="Moghaddam S.M."/>
            <person name="Gao D."/>
            <person name="Abernathy B."/>
            <person name="Barry K."/>
            <person name="Blair M."/>
            <person name="Brick M.A."/>
            <person name="Chovatia M."/>
            <person name="Gepts P."/>
            <person name="Goodstein D.M."/>
            <person name="Gonzales M."/>
            <person name="Hellsten U."/>
            <person name="Hyten D.L."/>
            <person name="Jia G."/>
            <person name="Kelly J.D."/>
            <person name="Kudrna D."/>
            <person name="Lee R."/>
            <person name="Richard M.M."/>
            <person name="Miklas P.N."/>
            <person name="Osorno J.M."/>
            <person name="Rodrigues J."/>
            <person name="Thareau V."/>
            <person name="Urrea C.A."/>
            <person name="Wang M."/>
            <person name="Yu Y."/>
            <person name="Zhang M."/>
            <person name="Wing R.A."/>
            <person name="Cregan P.B."/>
            <person name="Rokhsar D.S."/>
            <person name="Jackson S.A."/>
        </authorList>
    </citation>
    <scope>NUCLEOTIDE SEQUENCE [LARGE SCALE GENOMIC DNA]</scope>
    <source>
        <strain evidence="7">cv. G19833</strain>
    </source>
</reference>
<accession>V7BHA0</accession>
<evidence type="ECO:0000313" key="7">
    <source>
        <dbReference type="Proteomes" id="UP000000226"/>
    </source>
</evidence>
<evidence type="ECO:0000256" key="4">
    <source>
        <dbReference type="ARBA" id="ARBA00023136"/>
    </source>
</evidence>
<dbReference type="EMBL" id="CM002294">
    <property type="protein sequence ID" value="ESW15841.1"/>
    <property type="molecule type" value="Genomic_DNA"/>
</dbReference>
<sequence>MYSQLDFEYIYKDCRVSSRPQGLNADSTIDIEKMYLLSEFTYELEKSNAQTFNVLDSGVFGLINMVRLDFTSNHGSPSHICIYRFRVHGHELD</sequence>
<dbReference type="Gene3D" id="2.60.120.260">
    <property type="entry name" value="Galactose-binding domain-like"/>
    <property type="match status" value="1"/>
</dbReference>
<dbReference type="GO" id="GO:0016020">
    <property type="term" value="C:membrane"/>
    <property type="evidence" value="ECO:0007669"/>
    <property type="project" value="UniProtKB-SubCell"/>
</dbReference>
<evidence type="ECO:0000256" key="2">
    <source>
        <dbReference type="ARBA" id="ARBA00022692"/>
    </source>
</evidence>
<evidence type="ECO:0000313" key="6">
    <source>
        <dbReference type="EMBL" id="ESW15841.1"/>
    </source>
</evidence>
<dbReference type="InterPro" id="IPR045119">
    <property type="entry name" value="SUN1-5"/>
</dbReference>
<keyword evidence="2" id="KW-0812">Transmembrane</keyword>
<dbReference type="InterPro" id="IPR012919">
    <property type="entry name" value="SUN_dom"/>
</dbReference>
<dbReference type="OrthoDB" id="342281at2759"/>